<dbReference type="InterPro" id="IPR036249">
    <property type="entry name" value="Thioredoxin-like_sf"/>
</dbReference>
<dbReference type="RefSeq" id="WP_289456030.1">
    <property type="nucleotide sequence ID" value="NZ_JAUCGQ010000002.1"/>
</dbReference>
<feature type="transmembrane region" description="Helical" evidence="3">
    <location>
        <begin position="39"/>
        <end position="62"/>
    </location>
</feature>
<dbReference type="EMBL" id="JAUCGQ010000002">
    <property type="protein sequence ID" value="MDM7855960.1"/>
    <property type="molecule type" value="Genomic_DNA"/>
</dbReference>
<keyword evidence="3" id="KW-0472">Membrane</keyword>
<feature type="coiled-coil region" evidence="1">
    <location>
        <begin position="11"/>
        <end position="38"/>
    </location>
</feature>
<feature type="region of interest" description="Disordered" evidence="2">
    <location>
        <begin position="168"/>
        <end position="215"/>
    </location>
</feature>
<keyword evidence="3" id="KW-0812">Transmembrane</keyword>
<feature type="region of interest" description="Disordered" evidence="2">
    <location>
        <begin position="96"/>
        <end position="115"/>
    </location>
</feature>
<evidence type="ECO:0000256" key="2">
    <source>
        <dbReference type="SAM" id="MobiDB-lite"/>
    </source>
</evidence>
<evidence type="ECO:0000256" key="3">
    <source>
        <dbReference type="SAM" id="Phobius"/>
    </source>
</evidence>
<name>A0ABT7SIG8_9CELL</name>
<evidence type="ECO:0000313" key="4">
    <source>
        <dbReference type="EMBL" id="MDM7855960.1"/>
    </source>
</evidence>
<proteinExistence type="predicted"/>
<keyword evidence="3" id="KW-1133">Transmembrane helix</keyword>
<evidence type="ECO:0008006" key="6">
    <source>
        <dbReference type="Google" id="ProtNLM"/>
    </source>
</evidence>
<organism evidence="4 5">
    <name type="scientific">Cellulomonas alba</name>
    <dbReference type="NCBI Taxonomy" id="3053467"/>
    <lineage>
        <taxon>Bacteria</taxon>
        <taxon>Bacillati</taxon>
        <taxon>Actinomycetota</taxon>
        <taxon>Actinomycetes</taxon>
        <taxon>Micrococcales</taxon>
        <taxon>Cellulomonadaceae</taxon>
        <taxon>Cellulomonas</taxon>
    </lineage>
</organism>
<evidence type="ECO:0000256" key="1">
    <source>
        <dbReference type="SAM" id="Coils"/>
    </source>
</evidence>
<keyword evidence="1" id="KW-0175">Coiled coil</keyword>
<dbReference type="Gene3D" id="3.40.30.10">
    <property type="entry name" value="Glutaredoxin"/>
    <property type="match status" value="1"/>
</dbReference>
<sequence length="376" mass="38358">MSYRKSAKNKVAYHEREVRKREAEREAARRRAAQQRRRVLYRWTAVGLVVLLVVGVTIGSIVRAQHASARAAATGPKNMLSDGVLFEGDGSGSGIAPQTTAGIAPDATPVDTDFGRTSADPIDVIAYVDYRDSRSAAWWAANADSLKSWVTGSHVQLEIHPVALLDGSTVPTPTPQPSASATATPTTTPSASPSPSASATPSATPTPAPTSTLAPGTALTGDYSLRAAGALACVTDSTPAKAWDVNAALLTAQPTLPAGGLTTTQLVALVKKAGATSGTVASCIEHGDFTDWATQATARAQKSVPITGANPVSATNVPLIAVGGHLYSGDPSDATTFMSMVAEVYSVLQQESAATASPTAAPTDGATEPTPSASAG</sequence>
<feature type="region of interest" description="Disordered" evidence="2">
    <location>
        <begin position="352"/>
        <end position="376"/>
    </location>
</feature>
<dbReference type="Proteomes" id="UP001529338">
    <property type="component" value="Unassembled WGS sequence"/>
</dbReference>
<feature type="compositionally biased region" description="Low complexity" evidence="2">
    <location>
        <begin position="177"/>
        <end position="215"/>
    </location>
</feature>
<keyword evidence="5" id="KW-1185">Reference proteome</keyword>
<reference evidence="4 5" key="1">
    <citation type="submission" date="2023-06" db="EMBL/GenBank/DDBJ databases">
        <title>Cellulomonas sp. MW4 Whole genome sequence.</title>
        <authorList>
            <person name="Park S."/>
        </authorList>
    </citation>
    <scope>NUCLEOTIDE SEQUENCE [LARGE SCALE GENOMIC DNA]</scope>
    <source>
        <strain evidence="4 5">MW4</strain>
    </source>
</reference>
<evidence type="ECO:0000313" key="5">
    <source>
        <dbReference type="Proteomes" id="UP001529338"/>
    </source>
</evidence>
<dbReference type="SUPFAM" id="SSF52833">
    <property type="entry name" value="Thioredoxin-like"/>
    <property type="match status" value="1"/>
</dbReference>
<comment type="caution">
    <text evidence="4">The sequence shown here is derived from an EMBL/GenBank/DDBJ whole genome shotgun (WGS) entry which is preliminary data.</text>
</comment>
<gene>
    <name evidence="4" type="ORF">QRT04_13565</name>
</gene>
<accession>A0ABT7SIG8</accession>
<protein>
    <recommendedName>
        <fullName evidence="6">Thioredoxin-like fold domain-containing protein</fullName>
    </recommendedName>
</protein>
<feature type="compositionally biased region" description="Low complexity" evidence="2">
    <location>
        <begin position="352"/>
        <end position="363"/>
    </location>
</feature>